<dbReference type="Gene3D" id="3.40.50.10710">
    <property type="entry name" value="Metallo-hydrolase/oxidoreductase"/>
    <property type="match status" value="1"/>
</dbReference>
<dbReference type="Pfam" id="PF07521">
    <property type="entry name" value="RMMBL"/>
    <property type="match status" value="1"/>
</dbReference>
<dbReference type="InterPro" id="IPR042173">
    <property type="entry name" value="RNase_J_2"/>
</dbReference>
<evidence type="ECO:0000256" key="9">
    <source>
        <dbReference type="HAMAP-Rule" id="MF_01491"/>
    </source>
</evidence>
<comment type="function">
    <text evidence="9">An RNase that has 5'-3' exonuclease and possibly endonuclease activity. Involved in maturation of rRNA and in some organisms also mRNA maturation and/or decay.</text>
</comment>
<name>X8IQ58_9FIRM</name>
<feature type="compositionally biased region" description="Low complexity" evidence="10">
    <location>
        <begin position="36"/>
        <end position="51"/>
    </location>
</feature>
<evidence type="ECO:0000256" key="4">
    <source>
        <dbReference type="ARBA" id="ARBA00022759"/>
    </source>
</evidence>
<dbReference type="CDD" id="cd07714">
    <property type="entry name" value="RNaseJ_MBL-fold"/>
    <property type="match status" value="1"/>
</dbReference>
<dbReference type="EC" id="3.1.-.-" evidence="9"/>
<dbReference type="EMBL" id="JALU01000024">
    <property type="protein sequence ID" value="EUC51767.1"/>
    <property type="molecule type" value="Genomic_DNA"/>
</dbReference>
<protein>
    <recommendedName>
        <fullName evidence="9">Ribonuclease J</fullName>
        <shortName evidence="9">RNase J</shortName>
        <ecNumber evidence="9">3.1.-.-</ecNumber>
    </recommendedName>
</protein>
<evidence type="ECO:0000313" key="13">
    <source>
        <dbReference type="Proteomes" id="UP000022645"/>
    </source>
</evidence>
<dbReference type="PANTHER" id="PTHR43694">
    <property type="entry name" value="RIBONUCLEASE J"/>
    <property type="match status" value="1"/>
</dbReference>
<dbReference type="Pfam" id="PF00753">
    <property type="entry name" value="Lactamase_B"/>
    <property type="match status" value="1"/>
</dbReference>
<dbReference type="GO" id="GO:0004534">
    <property type="term" value="F:5'-3' RNA exonuclease activity"/>
    <property type="evidence" value="ECO:0007669"/>
    <property type="project" value="UniProtKB-UniRule"/>
</dbReference>
<dbReference type="InterPro" id="IPR036866">
    <property type="entry name" value="RibonucZ/Hydroxyglut_hydro"/>
</dbReference>
<dbReference type="Pfam" id="PF17770">
    <property type="entry name" value="RNase_J_C"/>
    <property type="match status" value="1"/>
</dbReference>
<feature type="region of interest" description="Disordered" evidence="10">
    <location>
        <begin position="1"/>
        <end position="127"/>
    </location>
</feature>
<feature type="compositionally biased region" description="Basic and acidic residues" evidence="10">
    <location>
        <begin position="16"/>
        <end position="30"/>
    </location>
</feature>
<sequence length="676" mass="74888">MTHMRIDNNKNNNKKFQNDDKLKSAGTDKRKVVKNSAGGAASARSGSFAVSDNSRSRAKSMRSLLSKSSSDRSTGNNETRKKRNSNNNHKNNSNKSNNARGIQSSGYNRKAQNNRKYNNGRRSKTPLETMRIMPLGGLKEIGKNITLVEYKDDILIIDCGFSFPEDEMFGIDVVIPDFTYLKENLEKIRGLIITHGHEDHIGGVPFLLKEINIPVYAPPLAMGLIRNKLKEHGLSMDEHVIDAGAVFNVGAFRIEAIHTNHSIADAMAYSIKCPAGHLVHTGDFKIDYSPLDGKRIDLAKFAQLGQEGVDVLMCDSTNVLRPGYTPSERVVVDSMNEIFSKTDKRLIIATFSSNIYRIKYFMEASIKYGRKIAISGRSMENVSTLARELGYLDLPESAFVDIRKIGNIPDANITIITTGSQGEPMSALTRMANDAHRAVKLKSGDTVVFSSSPIPGNAKAVTNIVNKLYEKKVNVFLSDFVDIHVSGHACKEELKLIHSLVRPRFFIPAHGEYRHLREHAHLAESLGMDRGNIFVMNNGDALRITGKQAKIELSQASAEDVLVDGYGVGDVGNVVLRDRKQLSESGLIVIAVSIDSNSGLLAARPELITRGFIYVKENMPLINEATDTVYDSIEKWNSSGSEDYNALKGIIKDDMRGFIYKKTRRSPVILPIIMNI</sequence>
<keyword evidence="2 9" id="KW-0540">Nuclease</keyword>
<accession>X8IQ58</accession>
<keyword evidence="9" id="KW-0698">rRNA processing</keyword>
<keyword evidence="8 9" id="KW-0694">RNA-binding</keyword>
<dbReference type="InterPro" id="IPR004613">
    <property type="entry name" value="RNase_J"/>
</dbReference>
<dbReference type="InterPro" id="IPR001279">
    <property type="entry name" value="Metallo-B-lactamas"/>
</dbReference>
<dbReference type="InterPro" id="IPR030854">
    <property type="entry name" value="RNase_J_bac"/>
</dbReference>
<dbReference type="AlphaFoldDB" id="X8IQ58"/>
<evidence type="ECO:0000256" key="1">
    <source>
        <dbReference type="ARBA" id="ARBA00022490"/>
    </source>
</evidence>
<feature type="compositionally biased region" description="Low complexity" evidence="10">
    <location>
        <begin position="61"/>
        <end position="73"/>
    </location>
</feature>
<evidence type="ECO:0000256" key="2">
    <source>
        <dbReference type="ARBA" id="ARBA00022722"/>
    </source>
</evidence>
<proteinExistence type="inferred from homology"/>
<dbReference type="Gene3D" id="3.60.15.10">
    <property type="entry name" value="Ribonuclease Z/Hydroxyacylglutathione hydrolase-like"/>
    <property type="match status" value="1"/>
</dbReference>
<dbReference type="GO" id="GO:0003723">
    <property type="term" value="F:RNA binding"/>
    <property type="evidence" value="ECO:0007669"/>
    <property type="project" value="UniProtKB-UniRule"/>
</dbReference>
<comment type="subcellular location">
    <subcellularLocation>
        <location evidence="9">Cytoplasm</location>
    </subcellularLocation>
</comment>
<feature type="compositionally biased region" description="Low complexity" evidence="10">
    <location>
        <begin position="85"/>
        <end position="98"/>
    </location>
</feature>
<evidence type="ECO:0000256" key="8">
    <source>
        <dbReference type="ARBA" id="ARBA00022884"/>
    </source>
</evidence>
<comment type="caution">
    <text evidence="12">The sequence shown here is derived from an EMBL/GenBank/DDBJ whole genome shotgun (WGS) entry which is preliminary data.</text>
</comment>
<evidence type="ECO:0000256" key="7">
    <source>
        <dbReference type="ARBA" id="ARBA00022839"/>
    </source>
</evidence>
<evidence type="ECO:0000256" key="6">
    <source>
        <dbReference type="ARBA" id="ARBA00022833"/>
    </source>
</evidence>
<dbReference type="GO" id="GO:0006364">
    <property type="term" value="P:rRNA processing"/>
    <property type="evidence" value="ECO:0007669"/>
    <property type="project" value="UniProtKB-UniRule"/>
</dbReference>
<evidence type="ECO:0000256" key="5">
    <source>
        <dbReference type="ARBA" id="ARBA00022801"/>
    </source>
</evidence>
<dbReference type="PATRIC" id="fig|1401079.3.peg.1312"/>
<dbReference type="InterPro" id="IPR041636">
    <property type="entry name" value="RNase_J_C"/>
</dbReference>
<evidence type="ECO:0000259" key="11">
    <source>
        <dbReference type="SMART" id="SM00849"/>
    </source>
</evidence>
<comment type="similarity">
    <text evidence="9">Belongs to the metallo-beta-lactamase superfamily. RNA-metabolizing metallo-beta-lactamase-like family. Bacterial RNase J subfamily.</text>
</comment>
<keyword evidence="6" id="KW-0862">Zinc</keyword>
<dbReference type="InterPro" id="IPR055132">
    <property type="entry name" value="RNase_J_b_CASP"/>
</dbReference>
<evidence type="ECO:0000256" key="10">
    <source>
        <dbReference type="SAM" id="MobiDB-lite"/>
    </source>
</evidence>
<dbReference type="Proteomes" id="UP000022645">
    <property type="component" value="Unassembled WGS sequence"/>
</dbReference>
<reference evidence="12 13" key="1">
    <citation type="submission" date="2014-01" db="EMBL/GenBank/DDBJ databases">
        <authorList>
            <person name="Durkin A.S."/>
            <person name="McCorrison J."/>
            <person name="Torralba M."/>
            <person name="Gillis M."/>
            <person name="Haft D.H."/>
            <person name="Methe B."/>
            <person name="Sutton G."/>
            <person name="Nelson K.E."/>
        </authorList>
    </citation>
    <scope>NUCLEOTIDE SEQUENCE [LARGE SCALE GENOMIC DNA]</scope>
    <source>
        <strain evidence="12 13">ATCC 33093</strain>
    </source>
</reference>
<evidence type="ECO:0000256" key="3">
    <source>
        <dbReference type="ARBA" id="ARBA00022723"/>
    </source>
</evidence>
<keyword evidence="4 9" id="KW-0255">Endonuclease</keyword>
<dbReference type="Pfam" id="PF22505">
    <property type="entry name" value="RNase_J_b_CASP"/>
    <property type="match status" value="1"/>
</dbReference>
<keyword evidence="7 9" id="KW-0269">Exonuclease</keyword>
<dbReference type="GO" id="GO:0005737">
    <property type="term" value="C:cytoplasm"/>
    <property type="evidence" value="ECO:0007669"/>
    <property type="project" value="UniProtKB-SubCell"/>
</dbReference>
<dbReference type="NCBIfam" id="TIGR00649">
    <property type="entry name" value="MG423"/>
    <property type="match status" value="1"/>
</dbReference>
<dbReference type="InterPro" id="IPR011108">
    <property type="entry name" value="RMMBL"/>
</dbReference>
<dbReference type="Gene3D" id="3.10.20.580">
    <property type="match status" value="1"/>
</dbReference>
<dbReference type="SMART" id="SM00849">
    <property type="entry name" value="Lactamase_B"/>
    <property type="match status" value="1"/>
</dbReference>
<gene>
    <name evidence="9" type="primary">rnj</name>
    <name evidence="12" type="ORF">HMPREF0581_0585</name>
</gene>
<dbReference type="GO" id="GO:0004521">
    <property type="term" value="F:RNA endonuclease activity"/>
    <property type="evidence" value="ECO:0007669"/>
    <property type="project" value="UniProtKB-UniRule"/>
</dbReference>
<comment type="subunit">
    <text evidence="9">Homodimer, may be a subunit of the RNA degradosome.</text>
</comment>
<dbReference type="SUPFAM" id="SSF56281">
    <property type="entry name" value="Metallo-hydrolase/oxidoreductase"/>
    <property type="match status" value="1"/>
</dbReference>
<keyword evidence="1 9" id="KW-0963">Cytoplasm</keyword>
<evidence type="ECO:0000313" key="12">
    <source>
        <dbReference type="EMBL" id="EUC51767.1"/>
    </source>
</evidence>
<feature type="domain" description="Metallo-beta-lactamase" evidence="11">
    <location>
        <begin position="142"/>
        <end position="335"/>
    </location>
</feature>
<feature type="binding site" evidence="9">
    <location>
        <begin position="484"/>
        <end position="488"/>
    </location>
    <ligand>
        <name>substrate</name>
    </ligand>
</feature>
<keyword evidence="5 9" id="KW-0378">Hydrolase</keyword>
<dbReference type="GO" id="GO:0008270">
    <property type="term" value="F:zinc ion binding"/>
    <property type="evidence" value="ECO:0007669"/>
    <property type="project" value="InterPro"/>
</dbReference>
<feature type="compositionally biased region" description="Polar residues" evidence="10">
    <location>
        <begin position="99"/>
        <end position="117"/>
    </location>
</feature>
<keyword evidence="3" id="KW-0479">Metal-binding</keyword>
<dbReference type="HAMAP" id="MF_01491">
    <property type="entry name" value="RNase_J_bact"/>
    <property type="match status" value="1"/>
</dbReference>
<organism evidence="12 13">
    <name type="scientific">Mogibacterium timidum ATCC 33093</name>
    <dbReference type="NCBI Taxonomy" id="1401079"/>
    <lineage>
        <taxon>Bacteria</taxon>
        <taxon>Bacillati</taxon>
        <taxon>Bacillota</taxon>
        <taxon>Clostridia</taxon>
        <taxon>Peptostreptococcales</taxon>
        <taxon>Anaerovoracaceae</taxon>
        <taxon>Mogibacterium</taxon>
    </lineage>
</organism>
<dbReference type="PANTHER" id="PTHR43694:SF1">
    <property type="entry name" value="RIBONUCLEASE J"/>
    <property type="match status" value="1"/>
</dbReference>